<feature type="chain" id="PRO_5032307137" evidence="2">
    <location>
        <begin position="29"/>
        <end position="245"/>
    </location>
</feature>
<dbReference type="OrthoDB" id="560245at2759"/>
<dbReference type="Proteomes" id="UP000650467">
    <property type="component" value="Unassembled WGS sequence"/>
</dbReference>
<evidence type="ECO:0000313" key="4">
    <source>
        <dbReference type="Proteomes" id="UP000650467"/>
    </source>
</evidence>
<dbReference type="EMBL" id="JAEHOC010000037">
    <property type="protein sequence ID" value="KAG2427942.1"/>
    <property type="molecule type" value="Genomic_DNA"/>
</dbReference>
<sequence length="245" mass="25232">MPVVRASSLLRAALSVLLLLGATLGAHATNHPCQPPKPPRPPSPAPPVCTGDTAWAQPANLSPNSDSTTYSGTTVPVYTGSGSLVSSTSWQWYPVPDTAKWGGFFSVPLPAPGQTYTTPVSGANVLIGCAGCAQNNKTKGYVAASVELAVYRPADNSQPAIGYCAVRMASGVDLEDEHLYASYAVLTDSSPGSFKPVDVTVASIPATTTTFPATTIFTQSLAGTITTTTAYLACHLAVQKCVPAT</sequence>
<evidence type="ECO:0000313" key="3">
    <source>
        <dbReference type="EMBL" id="KAG2427942.1"/>
    </source>
</evidence>
<keyword evidence="4" id="KW-1185">Reference proteome</keyword>
<feature type="compositionally biased region" description="Polar residues" evidence="1">
    <location>
        <begin position="59"/>
        <end position="70"/>
    </location>
</feature>
<evidence type="ECO:0000256" key="2">
    <source>
        <dbReference type="SAM" id="SignalP"/>
    </source>
</evidence>
<dbReference type="AlphaFoldDB" id="A0A835SIS6"/>
<evidence type="ECO:0000256" key="1">
    <source>
        <dbReference type="SAM" id="MobiDB-lite"/>
    </source>
</evidence>
<accession>A0A835SIS6</accession>
<gene>
    <name evidence="3" type="ORF">HXX76_011929</name>
</gene>
<feature type="signal peptide" evidence="2">
    <location>
        <begin position="1"/>
        <end position="28"/>
    </location>
</feature>
<feature type="compositionally biased region" description="Pro residues" evidence="1">
    <location>
        <begin position="33"/>
        <end position="47"/>
    </location>
</feature>
<organism evidence="3 4">
    <name type="scientific">Chlamydomonas incerta</name>
    <dbReference type="NCBI Taxonomy" id="51695"/>
    <lineage>
        <taxon>Eukaryota</taxon>
        <taxon>Viridiplantae</taxon>
        <taxon>Chlorophyta</taxon>
        <taxon>core chlorophytes</taxon>
        <taxon>Chlorophyceae</taxon>
        <taxon>CS clade</taxon>
        <taxon>Chlamydomonadales</taxon>
        <taxon>Chlamydomonadaceae</taxon>
        <taxon>Chlamydomonas</taxon>
    </lineage>
</organism>
<feature type="region of interest" description="Disordered" evidence="1">
    <location>
        <begin position="30"/>
        <end position="70"/>
    </location>
</feature>
<proteinExistence type="predicted"/>
<reference evidence="3" key="1">
    <citation type="journal article" date="2020" name="bioRxiv">
        <title>Comparative genomics of Chlamydomonas.</title>
        <authorList>
            <person name="Craig R.J."/>
            <person name="Hasan A.R."/>
            <person name="Ness R.W."/>
            <person name="Keightley P.D."/>
        </authorList>
    </citation>
    <scope>NUCLEOTIDE SEQUENCE</scope>
    <source>
        <strain evidence="3">SAG 7.73</strain>
    </source>
</reference>
<comment type="caution">
    <text evidence="3">The sequence shown here is derived from an EMBL/GenBank/DDBJ whole genome shotgun (WGS) entry which is preliminary data.</text>
</comment>
<protein>
    <submittedName>
        <fullName evidence="3">Uncharacterized protein</fullName>
    </submittedName>
</protein>
<keyword evidence="2" id="KW-0732">Signal</keyword>
<name>A0A835SIS6_CHLIN</name>